<name>A0ABT0XLB6_9BACI</name>
<evidence type="ECO:0000256" key="2">
    <source>
        <dbReference type="ARBA" id="ARBA00004977"/>
    </source>
</evidence>
<dbReference type="EMBL" id="JAMQJY010000002">
    <property type="protein sequence ID" value="MCM2676700.1"/>
    <property type="molecule type" value="Genomic_DNA"/>
</dbReference>
<comment type="catalytic activity">
    <reaction evidence="8 9">
        <text>a quinone + sn-glycerol 3-phosphate = dihydroxyacetone phosphate + a quinol</text>
        <dbReference type="Rhea" id="RHEA:18977"/>
        <dbReference type="ChEBI" id="CHEBI:24646"/>
        <dbReference type="ChEBI" id="CHEBI:57597"/>
        <dbReference type="ChEBI" id="CHEBI:57642"/>
        <dbReference type="ChEBI" id="CHEBI:132124"/>
        <dbReference type="EC" id="1.1.5.3"/>
    </reaction>
</comment>
<dbReference type="SUPFAM" id="SSF51905">
    <property type="entry name" value="FAD/NAD(P)-binding domain"/>
    <property type="match status" value="1"/>
</dbReference>
<evidence type="ECO:0000256" key="6">
    <source>
        <dbReference type="ARBA" id="ARBA00022827"/>
    </source>
</evidence>
<evidence type="ECO:0000256" key="1">
    <source>
        <dbReference type="ARBA" id="ARBA00001974"/>
    </source>
</evidence>
<dbReference type="PROSITE" id="PS00977">
    <property type="entry name" value="FAD_G3PDH_1"/>
    <property type="match status" value="1"/>
</dbReference>
<dbReference type="Gene3D" id="1.10.8.870">
    <property type="entry name" value="Alpha-glycerophosphate oxidase, cap domain"/>
    <property type="match status" value="1"/>
</dbReference>
<gene>
    <name evidence="12" type="ORF">NDM98_15315</name>
</gene>
<keyword evidence="6" id="KW-0274">FAD</keyword>
<dbReference type="PANTHER" id="PTHR11985:SF35">
    <property type="entry name" value="ANAEROBIC GLYCEROL-3-PHOSPHATE DEHYDROGENASE SUBUNIT A"/>
    <property type="match status" value="1"/>
</dbReference>
<comment type="cofactor">
    <cofactor evidence="1 9">
        <name>FAD</name>
        <dbReference type="ChEBI" id="CHEBI:57692"/>
    </cofactor>
</comment>
<dbReference type="EC" id="1.1.5.3" evidence="9"/>
<dbReference type="Pfam" id="PF16901">
    <property type="entry name" value="DAO_C"/>
    <property type="match status" value="1"/>
</dbReference>
<comment type="caution">
    <text evidence="12">The sequence shown here is derived from an EMBL/GenBank/DDBJ whole genome shotgun (WGS) entry which is preliminary data.</text>
</comment>
<feature type="domain" description="Alpha-glycerophosphate oxidase C-terminal" evidence="11">
    <location>
        <begin position="392"/>
        <end position="520"/>
    </location>
</feature>
<dbReference type="Gene3D" id="3.50.50.60">
    <property type="entry name" value="FAD/NAD(P)-binding domain"/>
    <property type="match status" value="1"/>
</dbReference>
<sequence length="540" mass="60699">MSGTFSGERRLDQIEALKQEGLEVLVIGGGITGAGIALDAQVRGFRTGIIDQHDFSGGSSSRSNKLIQGGLSELKHLDVKAFAELGRERAIILDNAPHLVSPISMLLPVYKKGAFGRIQASLSLRIYDRWVELNKKDRRHMLNKKQTQKQEPLLKMDNLKGGGLYTEYQINDARLTIEVLKVASARGALAANYLKAESFLYEQGKVVGVMAVDQLTGEAHKLFATYIVNATGANIDHLREQDRSIEGPPHTYTNKLHIVVDRKSLPIHQGMYFESSKGEMLYAIPFGQKIYIGSTDVGLLSDEDQFLIAAQLLLDSVNQTFPSVELTKDHVESLWIDKERNHVHQRSNKTEELVVSSSGLRSVCGHYMAGYRLLAERVIDSIEKEHGQSIGSQTDSITLSGGQVGGVDRFESYLKTKATEGESLGLAYEEAYALTILYGSNVTNIWSRVRTSRRRAAESGLPPILFAQLTYAIDEEMVISPVDFLMRRTHALYFNRVLMEKWMNPVFRYMQDRFQWDEQESLYWQSEMEKEIKKNSLIGK</sequence>
<evidence type="ECO:0000256" key="5">
    <source>
        <dbReference type="ARBA" id="ARBA00022798"/>
    </source>
</evidence>
<evidence type="ECO:0000256" key="3">
    <source>
        <dbReference type="ARBA" id="ARBA00007330"/>
    </source>
</evidence>
<keyword evidence="5" id="KW-0319">Glycerol metabolism</keyword>
<keyword evidence="7 9" id="KW-0560">Oxidoreductase</keyword>
<dbReference type="Gene3D" id="3.30.9.10">
    <property type="entry name" value="D-Amino Acid Oxidase, subunit A, domain 2"/>
    <property type="match status" value="1"/>
</dbReference>
<comment type="pathway">
    <text evidence="2">Polyol metabolism; glycerol degradation via glycerol kinase pathway; glycerone phosphate from sn-glycerol 3-phosphate (aerobic route): step 1/1.</text>
</comment>
<organism evidence="12 13">
    <name type="scientific">Alkalicoccobacillus plakortidis</name>
    <dbReference type="NCBI Taxonomy" id="444060"/>
    <lineage>
        <taxon>Bacteria</taxon>
        <taxon>Bacillati</taxon>
        <taxon>Bacillota</taxon>
        <taxon>Bacilli</taxon>
        <taxon>Bacillales</taxon>
        <taxon>Bacillaceae</taxon>
        <taxon>Alkalicoccobacillus</taxon>
    </lineage>
</organism>
<keyword evidence="13" id="KW-1185">Reference proteome</keyword>
<dbReference type="InterPro" id="IPR000447">
    <property type="entry name" value="G3P_DH_FAD-dep"/>
</dbReference>
<dbReference type="InterPro" id="IPR031656">
    <property type="entry name" value="DAO_C"/>
</dbReference>
<evidence type="ECO:0000313" key="12">
    <source>
        <dbReference type="EMBL" id="MCM2676700.1"/>
    </source>
</evidence>
<reference evidence="12" key="1">
    <citation type="submission" date="2022-06" db="EMBL/GenBank/DDBJ databases">
        <title>Alkalicoccobacillus porphyridii sp. nov., isolated from a marine red alga, Porphyridium purpureum and reclassification of Shouchella plakortidis and Shouchella gibsonii as Alkalicoccobacillus plakortidis comb. nov. and Alkalicoccobacillus gibsonii comb. nov.</title>
        <authorList>
            <person name="Kim K.H."/>
            <person name="Lee J.K."/>
            <person name="Han D.M."/>
            <person name="Baek J.H."/>
            <person name="Jeon C.O."/>
        </authorList>
    </citation>
    <scope>NUCLEOTIDE SEQUENCE</scope>
    <source>
        <strain evidence="12">DSM 19153</strain>
    </source>
</reference>
<dbReference type="RefSeq" id="WP_251609636.1">
    <property type="nucleotide sequence ID" value="NZ_JAMQJY010000002.1"/>
</dbReference>
<evidence type="ECO:0000256" key="8">
    <source>
        <dbReference type="ARBA" id="ARBA00049055"/>
    </source>
</evidence>
<evidence type="ECO:0000259" key="11">
    <source>
        <dbReference type="Pfam" id="PF16901"/>
    </source>
</evidence>
<evidence type="ECO:0000313" key="13">
    <source>
        <dbReference type="Proteomes" id="UP001203665"/>
    </source>
</evidence>
<dbReference type="Pfam" id="PF01266">
    <property type="entry name" value="DAO"/>
    <property type="match status" value="1"/>
</dbReference>
<evidence type="ECO:0000256" key="7">
    <source>
        <dbReference type="ARBA" id="ARBA00023002"/>
    </source>
</evidence>
<evidence type="ECO:0000259" key="10">
    <source>
        <dbReference type="Pfam" id="PF01266"/>
    </source>
</evidence>
<dbReference type="PANTHER" id="PTHR11985">
    <property type="entry name" value="GLYCEROL-3-PHOSPHATE DEHYDROGENASE"/>
    <property type="match status" value="1"/>
</dbReference>
<comment type="similarity">
    <text evidence="3 9">Belongs to the FAD-dependent glycerol-3-phosphate dehydrogenase family.</text>
</comment>
<dbReference type="InterPro" id="IPR038299">
    <property type="entry name" value="DAO_C_sf"/>
</dbReference>
<dbReference type="Proteomes" id="UP001203665">
    <property type="component" value="Unassembled WGS sequence"/>
</dbReference>
<dbReference type="InterPro" id="IPR006076">
    <property type="entry name" value="FAD-dep_OxRdtase"/>
</dbReference>
<keyword evidence="4 9" id="KW-0285">Flavoprotein</keyword>
<protein>
    <recommendedName>
        <fullName evidence="9">Glycerol-3-phosphate dehydrogenase</fullName>
        <ecNumber evidence="9">1.1.5.3</ecNumber>
    </recommendedName>
</protein>
<accession>A0ABT0XLB6</accession>
<evidence type="ECO:0000256" key="9">
    <source>
        <dbReference type="RuleBase" id="RU361217"/>
    </source>
</evidence>
<dbReference type="InterPro" id="IPR036188">
    <property type="entry name" value="FAD/NAD-bd_sf"/>
</dbReference>
<feature type="domain" description="FAD dependent oxidoreductase" evidence="10">
    <location>
        <begin position="24"/>
        <end position="332"/>
    </location>
</feature>
<proteinExistence type="inferred from homology"/>
<evidence type="ECO:0000256" key="4">
    <source>
        <dbReference type="ARBA" id="ARBA00022630"/>
    </source>
</evidence>
<dbReference type="PRINTS" id="PR01001">
    <property type="entry name" value="FADG3PDH"/>
</dbReference>